<sequence>MISTSSANKLSSKSLARLPILDRHQEERIRDDPTDMEQRTANSTRVILSHVLPKFPNLEDSSTEATAAGSNGNSTSRKNRVGLIPDPLVTRLQGRKRKYRRTSSSLSLLQATDSKSLLDRSQSKVCKRNATWAFRREEPPSFYQSEDKLFDAIVFGNSENAPNRSSYISYQSRSQQQE</sequence>
<dbReference type="Proteomes" id="UP001054902">
    <property type="component" value="Unassembled WGS sequence"/>
</dbReference>
<evidence type="ECO:0000313" key="2">
    <source>
        <dbReference type="EMBL" id="GFH44276.1"/>
    </source>
</evidence>
<name>A0AAD3CEE1_9STRA</name>
<feature type="region of interest" description="Disordered" evidence="1">
    <location>
        <begin position="1"/>
        <end position="41"/>
    </location>
</feature>
<proteinExistence type="predicted"/>
<organism evidence="2 3">
    <name type="scientific">Chaetoceros tenuissimus</name>
    <dbReference type="NCBI Taxonomy" id="426638"/>
    <lineage>
        <taxon>Eukaryota</taxon>
        <taxon>Sar</taxon>
        <taxon>Stramenopiles</taxon>
        <taxon>Ochrophyta</taxon>
        <taxon>Bacillariophyta</taxon>
        <taxon>Coscinodiscophyceae</taxon>
        <taxon>Chaetocerotophycidae</taxon>
        <taxon>Chaetocerotales</taxon>
        <taxon>Chaetocerotaceae</taxon>
        <taxon>Chaetoceros</taxon>
    </lineage>
</organism>
<comment type="caution">
    <text evidence="2">The sequence shown here is derived from an EMBL/GenBank/DDBJ whole genome shotgun (WGS) entry which is preliminary data.</text>
</comment>
<feature type="region of interest" description="Disordered" evidence="1">
    <location>
        <begin position="158"/>
        <end position="178"/>
    </location>
</feature>
<reference evidence="2 3" key="1">
    <citation type="journal article" date="2021" name="Sci. Rep.">
        <title>The genome of the diatom Chaetoceros tenuissimus carries an ancient integrated fragment of an extant virus.</title>
        <authorList>
            <person name="Hongo Y."/>
            <person name="Kimura K."/>
            <person name="Takaki Y."/>
            <person name="Yoshida Y."/>
            <person name="Baba S."/>
            <person name="Kobayashi G."/>
            <person name="Nagasaki K."/>
            <person name="Hano T."/>
            <person name="Tomaru Y."/>
        </authorList>
    </citation>
    <scope>NUCLEOTIDE SEQUENCE [LARGE SCALE GENOMIC DNA]</scope>
    <source>
        <strain evidence="2 3">NIES-3715</strain>
    </source>
</reference>
<feature type="compositionally biased region" description="Polar residues" evidence="1">
    <location>
        <begin position="59"/>
        <end position="76"/>
    </location>
</feature>
<feature type="compositionally biased region" description="Basic and acidic residues" evidence="1">
    <location>
        <begin position="20"/>
        <end position="38"/>
    </location>
</feature>
<evidence type="ECO:0000256" key="1">
    <source>
        <dbReference type="SAM" id="MobiDB-lite"/>
    </source>
</evidence>
<gene>
    <name evidence="2" type="ORF">CTEN210_00750</name>
</gene>
<evidence type="ECO:0000313" key="3">
    <source>
        <dbReference type="Proteomes" id="UP001054902"/>
    </source>
</evidence>
<feature type="compositionally biased region" description="Low complexity" evidence="1">
    <location>
        <begin position="164"/>
        <end position="178"/>
    </location>
</feature>
<dbReference type="EMBL" id="BLLK01000019">
    <property type="protein sequence ID" value="GFH44276.1"/>
    <property type="molecule type" value="Genomic_DNA"/>
</dbReference>
<keyword evidence="3" id="KW-1185">Reference proteome</keyword>
<feature type="region of interest" description="Disordered" evidence="1">
    <location>
        <begin position="57"/>
        <end position="85"/>
    </location>
</feature>
<accession>A0AAD3CEE1</accession>
<dbReference type="AlphaFoldDB" id="A0AAD3CEE1"/>
<feature type="compositionally biased region" description="Low complexity" evidence="1">
    <location>
        <begin position="1"/>
        <end position="16"/>
    </location>
</feature>
<protein>
    <submittedName>
        <fullName evidence="2">Uncharacterized protein</fullName>
    </submittedName>
</protein>